<reference evidence="1 2" key="1">
    <citation type="submission" date="2020-03" db="EMBL/GenBank/DDBJ databases">
        <title>Two novel Motilibacter sp.</title>
        <authorList>
            <person name="Liu S."/>
        </authorList>
    </citation>
    <scope>NUCLEOTIDE SEQUENCE [LARGE SCALE GENOMIC DNA]</scope>
    <source>
        <strain evidence="1 2">E257</strain>
    </source>
</reference>
<name>A0ABX0GUU5_9ACTN</name>
<evidence type="ECO:0000313" key="1">
    <source>
        <dbReference type="EMBL" id="NHC14681.1"/>
    </source>
</evidence>
<proteinExistence type="predicted"/>
<accession>A0ABX0GUU5</accession>
<evidence type="ECO:0000313" key="2">
    <source>
        <dbReference type="Proteomes" id="UP000800981"/>
    </source>
</evidence>
<dbReference type="Pfam" id="PF19736">
    <property type="entry name" value="DUF6226"/>
    <property type="match status" value="1"/>
</dbReference>
<dbReference type="RefSeq" id="WP_166282445.1">
    <property type="nucleotide sequence ID" value="NZ_JAANNP010000009.1"/>
</dbReference>
<comment type="caution">
    <text evidence="1">The sequence shown here is derived from an EMBL/GenBank/DDBJ whole genome shotgun (WGS) entry which is preliminary data.</text>
</comment>
<gene>
    <name evidence="1" type="ORF">G9H71_12910</name>
</gene>
<keyword evidence="2" id="KW-1185">Reference proteome</keyword>
<dbReference type="EMBL" id="JAANNP010000009">
    <property type="protein sequence ID" value="NHC14681.1"/>
    <property type="molecule type" value="Genomic_DNA"/>
</dbReference>
<organism evidence="1 2">
    <name type="scientific">Motilibacter deserti</name>
    <dbReference type="NCBI Taxonomy" id="2714956"/>
    <lineage>
        <taxon>Bacteria</taxon>
        <taxon>Bacillati</taxon>
        <taxon>Actinomycetota</taxon>
        <taxon>Actinomycetes</taxon>
        <taxon>Motilibacterales</taxon>
        <taxon>Motilibacteraceae</taxon>
        <taxon>Motilibacter</taxon>
    </lineage>
</organism>
<dbReference type="Proteomes" id="UP000800981">
    <property type="component" value="Unassembled WGS sequence"/>
</dbReference>
<dbReference type="InterPro" id="IPR045773">
    <property type="entry name" value="DUF6226"/>
</dbReference>
<sequence length="184" mass="19820">MDDATLPPGPRDDDPAPDAYGRVTGAVRFAPLHGVARGLIARLQAAYDVEVADATEELRRERPAIPVLDAVRITPRAGSGTSLVVGLSPFPGVSLRFGRNGSAAFPTCGCDACDEQVKDEADELRALVDDVVEGRVEEEVRRGPGTAELTLRRPGRAGTTYLYGGEAEAEGEPWRRTWGPWPRR</sequence>
<protein>
    <submittedName>
        <fullName evidence="1">Uncharacterized protein</fullName>
    </submittedName>
</protein>